<dbReference type="Pfam" id="PF00392">
    <property type="entry name" value="GntR"/>
    <property type="match status" value="1"/>
</dbReference>
<dbReference type="InterPro" id="IPR000524">
    <property type="entry name" value="Tscrpt_reg_HTH_GntR"/>
</dbReference>
<dbReference type="SMART" id="SM00895">
    <property type="entry name" value="FCD"/>
    <property type="match status" value="1"/>
</dbReference>
<comment type="caution">
    <text evidence="5">The sequence shown here is derived from an EMBL/GenBank/DDBJ whole genome shotgun (WGS) entry which is preliminary data.</text>
</comment>
<dbReference type="GO" id="GO:0003677">
    <property type="term" value="F:DNA binding"/>
    <property type="evidence" value="ECO:0007669"/>
    <property type="project" value="UniProtKB-KW"/>
</dbReference>
<dbReference type="PANTHER" id="PTHR43537">
    <property type="entry name" value="TRANSCRIPTIONAL REGULATOR, GNTR FAMILY"/>
    <property type="match status" value="1"/>
</dbReference>
<evidence type="ECO:0000256" key="3">
    <source>
        <dbReference type="ARBA" id="ARBA00023163"/>
    </source>
</evidence>
<keyword evidence="2" id="KW-0238">DNA-binding</keyword>
<accession>A0A261T431</accession>
<evidence type="ECO:0000256" key="1">
    <source>
        <dbReference type="ARBA" id="ARBA00023015"/>
    </source>
</evidence>
<dbReference type="InterPro" id="IPR008920">
    <property type="entry name" value="TF_FadR/GntR_C"/>
</dbReference>
<dbReference type="OrthoDB" id="1040417at2"/>
<dbReference type="SUPFAM" id="SSF46785">
    <property type="entry name" value="Winged helix' DNA-binding domain"/>
    <property type="match status" value="1"/>
</dbReference>
<keyword evidence="6" id="KW-1185">Reference proteome</keyword>
<dbReference type="SMART" id="SM00345">
    <property type="entry name" value="HTH_GNTR"/>
    <property type="match status" value="1"/>
</dbReference>
<dbReference type="EMBL" id="NEVP01000014">
    <property type="protein sequence ID" value="OZI44376.1"/>
    <property type="molecule type" value="Genomic_DNA"/>
</dbReference>
<gene>
    <name evidence="5" type="ORF">CAL25_22375</name>
</gene>
<keyword evidence="3" id="KW-0804">Transcription</keyword>
<dbReference type="GO" id="GO:0003700">
    <property type="term" value="F:DNA-binding transcription factor activity"/>
    <property type="evidence" value="ECO:0007669"/>
    <property type="project" value="InterPro"/>
</dbReference>
<evidence type="ECO:0000313" key="5">
    <source>
        <dbReference type="EMBL" id="OZI44376.1"/>
    </source>
</evidence>
<dbReference type="InterPro" id="IPR036390">
    <property type="entry name" value="WH_DNA-bd_sf"/>
</dbReference>
<sequence length="244" mass="27261">MSNASQTAAVPQRRPRNLAQGLVESITERIRGGEIAPGQKLPTESEIMRQFGVSRTVVREALSRLQAAGLVETHHGVGTYALEPSGGTDFRVDPADIATVRDVLVLLELRICLESEAAGLAALRRSDMQLSEMRRALDEFKGCLAQGGDTVTPDFRFHLLIAQATENRYFADLMSHLGSAIIPRTRINSARIAHEDREQYLARVNQEHEDIWQAISRQDPEAARAAMRMHLSNSRERLRRAQDR</sequence>
<proteinExistence type="predicted"/>
<dbReference type="PANTHER" id="PTHR43537:SF5">
    <property type="entry name" value="UXU OPERON TRANSCRIPTIONAL REGULATOR"/>
    <property type="match status" value="1"/>
</dbReference>
<dbReference type="Proteomes" id="UP000216913">
    <property type="component" value="Unassembled WGS sequence"/>
</dbReference>
<reference evidence="5 6" key="1">
    <citation type="submission" date="2017-05" db="EMBL/GenBank/DDBJ databases">
        <title>Complete and WGS of Bordetella genogroups.</title>
        <authorList>
            <person name="Spilker T."/>
            <person name="LiPuma J."/>
        </authorList>
    </citation>
    <scope>NUCLEOTIDE SEQUENCE [LARGE SCALE GENOMIC DNA]</scope>
    <source>
        <strain evidence="5 6">AU10456</strain>
    </source>
</reference>
<name>A0A261T431_9BORD</name>
<dbReference type="InterPro" id="IPR011711">
    <property type="entry name" value="GntR_C"/>
</dbReference>
<dbReference type="Pfam" id="PF07729">
    <property type="entry name" value="FCD"/>
    <property type="match status" value="1"/>
</dbReference>
<feature type="domain" description="HTH gntR-type" evidence="4">
    <location>
        <begin position="16"/>
        <end position="84"/>
    </location>
</feature>
<dbReference type="Gene3D" id="1.20.120.530">
    <property type="entry name" value="GntR ligand-binding domain-like"/>
    <property type="match status" value="1"/>
</dbReference>
<dbReference type="PROSITE" id="PS50949">
    <property type="entry name" value="HTH_GNTR"/>
    <property type="match status" value="1"/>
</dbReference>
<evidence type="ECO:0000259" key="4">
    <source>
        <dbReference type="PROSITE" id="PS50949"/>
    </source>
</evidence>
<dbReference type="PRINTS" id="PR00035">
    <property type="entry name" value="HTHGNTR"/>
</dbReference>
<evidence type="ECO:0000313" key="6">
    <source>
        <dbReference type="Proteomes" id="UP000216913"/>
    </source>
</evidence>
<dbReference type="CDD" id="cd07377">
    <property type="entry name" value="WHTH_GntR"/>
    <property type="match status" value="1"/>
</dbReference>
<dbReference type="RefSeq" id="WP_094804051.1">
    <property type="nucleotide sequence ID" value="NZ_NEVP01000014.1"/>
</dbReference>
<organism evidence="5 6">
    <name type="scientific">Bordetella genomosp. 5</name>
    <dbReference type="NCBI Taxonomy" id="1395608"/>
    <lineage>
        <taxon>Bacteria</taxon>
        <taxon>Pseudomonadati</taxon>
        <taxon>Pseudomonadota</taxon>
        <taxon>Betaproteobacteria</taxon>
        <taxon>Burkholderiales</taxon>
        <taxon>Alcaligenaceae</taxon>
        <taxon>Bordetella</taxon>
    </lineage>
</organism>
<protein>
    <submittedName>
        <fullName evidence="5">GntR family transcriptional regulator</fullName>
    </submittedName>
</protein>
<dbReference type="AlphaFoldDB" id="A0A261T431"/>
<evidence type="ECO:0000256" key="2">
    <source>
        <dbReference type="ARBA" id="ARBA00023125"/>
    </source>
</evidence>
<dbReference type="InterPro" id="IPR036388">
    <property type="entry name" value="WH-like_DNA-bd_sf"/>
</dbReference>
<dbReference type="SUPFAM" id="SSF48008">
    <property type="entry name" value="GntR ligand-binding domain-like"/>
    <property type="match status" value="1"/>
</dbReference>
<keyword evidence="1" id="KW-0805">Transcription regulation</keyword>
<dbReference type="Gene3D" id="1.10.10.10">
    <property type="entry name" value="Winged helix-like DNA-binding domain superfamily/Winged helix DNA-binding domain"/>
    <property type="match status" value="1"/>
</dbReference>